<accession>A0A5J5ETU2</accession>
<organism evidence="2 3">
    <name type="scientific">Sphaerosporella brunnea</name>
    <dbReference type="NCBI Taxonomy" id="1250544"/>
    <lineage>
        <taxon>Eukaryota</taxon>
        <taxon>Fungi</taxon>
        <taxon>Dikarya</taxon>
        <taxon>Ascomycota</taxon>
        <taxon>Pezizomycotina</taxon>
        <taxon>Pezizomycetes</taxon>
        <taxon>Pezizales</taxon>
        <taxon>Pyronemataceae</taxon>
        <taxon>Sphaerosporella</taxon>
    </lineage>
</organism>
<evidence type="ECO:0000256" key="1">
    <source>
        <dbReference type="SAM" id="MobiDB-lite"/>
    </source>
</evidence>
<protein>
    <submittedName>
        <fullName evidence="2">Uncharacterized protein</fullName>
    </submittedName>
</protein>
<evidence type="ECO:0000313" key="3">
    <source>
        <dbReference type="Proteomes" id="UP000326924"/>
    </source>
</evidence>
<keyword evidence="3" id="KW-1185">Reference proteome</keyword>
<gene>
    <name evidence="2" type="ORF">FN846DRAFT_953647</name>
</gene>
<proteinExistence type="predicted"/>
<feature type="region of interest" description="Disordered" evidence="1">
    <location>
        <begin position="90"/>
        <end position="139"/>
    </location>
</feature>
<dbReference type="EMBL" id="VXIS01000115">
    <property type="protein sequence ID" value="KAA8903645.1"/>
    <property type="molecule type" value="Genomic_DNA"/>
</dbReference>
<reference evidence="2 3" key="1">
    <citation type="submission" date="2019-09" db="EMBL/GenBank/DDBJ databases">
        <title>Draft genome of the ectomycorrhizal ascomycete Sphaerosporella brunnea.</title>
        <authorList>
            <consortium name="DOE Joint Genome Institute"/>
            <person name="Benucci G.M."/>
            <person name="Marozzi G."/>
            <person name="Antonielli L."/>
            <person name="Sanchez S."/>
            <person name="Marco P."/>
            <person name="Wang X."/>
            <person name="Falini L.B."/>
            <person name="Barry K."/>
            <person name="Haridas S."/>
            <person name="Lipzen A."/>
            <person name="Labutti K."/>
            <person name="Grigoriev I.V."/>
            <person name="Murat C."/>
            <person name="Martin F."/>
            <person name="Albertini E."/>
            <person name="Donnini D."/>
            <person name="Bonito G."/>
        </authorList>
    </citation>
    <scope>NUCLEOTIDE SEQUENCE [LARGE SCALE GENOMIC DNA]</scope>
    <source>
        <strain evidence="2 3">Sb_GMNB300</strain>
    </source>
</reference>
<dbReference type="InParanoid" id="A0A5J5ETU2"/>
<feature type="compositionally biased region" description="Polar residues" evidence="1">
    <location>
        <begin position="39"/>
        <end position="67"/>
    </location>
</feature>
<sequence>MVYRALRHYCTRFNTSYIFDPTLQDRKKRDCKEGDGPQTPVQEKVQTGNGPQTPIQEKVQTGNGPQTPIQEKVQMEAVIRGKVYLMPPYTHGRTDRTDSTVPASTALPQRRAVMMNPRPVSYPKRSSDGSPKEDDAKPTAPVYQKVDCMGCGNSLWGTKGYTCSFPTCKTLVCKACSELLSKDDSEGGAGGSVPQLRKQKVLEQGGTEKEAIAAYNETAKNAAGKNQDVEERPLPPLKKGSATAANWIKRQAELQEEKQEFLDRWGLSRD</sequence>
<evidence type="ECO:0000313" key="2">
    <source>
        <dbReference type="EMBL" id="KAA8903645.1"/>
    </source>
</evidence>
<feature type="compositionally biased region" description="Basic and acidic residues" evidence="1">
    <location>
        <begin position="125"/>
        <end position="137"/>
    </location>
</feature>
<name>A0A5J5ETU2_9PEZI</name>
<dbReference type="AlphaFoldDB" id="A0A5J5ETU2"/>
<comment type="caution">
    <text evidence="2">The sequence shown here is derived from an EMBL/GenBank/DDBJ whole genome shotgun (WGS) entry which is preliminary data.</text>
</comment>
<feature type="region of interest" description="Disordered" evidence="1">
    <location>
        <begin position="27"/>
        <end position="67"/>
    </location>
</feature>
<dbReference type="Proteomes" id="UP000326924">
    <property type="component" value="Unassembled WGS sequence"/>
</dbReference>
<feature type="region of interest" description="Disordered" evidence="1">
    <location>
        <begin position="184"/>
        <end position="242"/>
    </location>
</feature>